<dbReference type="Pfam" id="PF01063">
    <property type="entry name" value="Aminotran_4"/>
    <property type="match status" value="1"/>
</dbReference>
<dbReference type="PANTHER" id="PTHR42743:SF22">
    <property type="entry name" value="D-AMINO-ACID TRANSAMINASE, CHLOROPLASTIC"/>
    <property type="match status" value="1"/>
</dbReference>
<dbReference type="RefSeq" id="WP_322610225.1">
    <property type="nucleotide sequence ID" value="NZ_JARVCO010000012.1"/>
</dbReference>
<evidence type="ECO:0000313" key="3">
    <source>
        <dbReference type="Proteomes" id="UP001290861"/>
    </source>
</evidence>
<keyword evidence="2" id="KW-0808">Transferase</keyword>
<accession>A0ABU5N1X0</accession>
<name>A0ABU5N1X0_9BACT</name>
<comment type="similarity">
    <text evidence="1">Belongs to the class-IV pyridoxal-phosphate-dependent aminotransferase family.</text>
</comment>
<dbReference type="InterPro" id="IPR036038">
    <property type="entry name" value="Aminotransferase-like"/>
</dbReference>
<dbReference type="CDD" id="cd00449">
    <property type="entry name" value="PLPDE_IV"/>
    <property type="match status" value="1"/>
</dbReference>
<dbReference type="Gene3D" id="3.20.10.10">
    <property type="entry name" value="D-amino Acid Aminotransferase, subunit A, domain 2"/>
    <property type="match status" value="1"/>
</dbReference>
<sequence>MSESFVKPVVNREEWIARLPKREKKLYAMYSSVTDCIVTDPSMMTVPVDDHMVHRGDGVFESFKCVGGRLYNLQDHLERLEKSCGVLGIALPVSFDEMGQIIVQTVRAGGQPNALVRLLLSRGVGTMGVNPYSCAGPELYIVVYEMQGAKIDRLPEGVSVRLSKVPIKPGIFAQVKTCNYLPNVLMKKEAVDMGVDFTVALDENRFLAEGATENFGIVTRGKELFMPPPDRVLAGTTARRAMEFAQQLKAERVLTTAEFRPINLGAVRSAAEMHVYGTTPNITPVIDFEGNPVGDGKPGPIAQRLFDMLKEEMIPDSTRLTKVF</sequence>
<dbReference type="Gene3D" id="3.30.470.10">
    <property type="match status" value="1"/>
</dbReference>
<keyword evidence="2" id="KW-0032">Aminotransferase</keyword>
<dbReference type="EMBL" id="JARVCO010000012">
    <property type="protein sequence ID" value="MDZ8120452.1"/>
    <property type="molecule type" value="Genomic_DNA"/>
</dbReference>
<dbReference type="Proteomes" id="UP001290861">
    <property type="component" value="Unassembled WGS sequence"/>
</dbReference>
<keyword evidence="3" id="KW-1185">Reference proteome</keyword>
<dbReference type="SUPFAM" id="SSF56752">
    <property type="entry name" value="D-aminoacid aminotransferase-like PLP-dependent enzymes"/>
    <property type="match status" value="1"/>
</dbReference>
<dbReference type="InterPro" id="IPR001544">
    <property type="entry name" value="Aminotrans_IV"/>
</dbReference>
<dbReference type="PANTHER" id="PTHR42743">
    <property type="entry name" value="AMINO-ACID AMINOTRANSFERASE"/>
    <property type="match status" value="1"/>
</dbReference>
<reference evidence="2 3" key="1">
    <citation type="journal article" date="2024" name="Appl. Environ. Microbiol.">
        <title>Pontiella agarivorans sp. nov., a novel marine anaerobic bacterium capable of degrading macroalgal polysaccharides and fixing nitrogen.</title>
        <authorList>
            <person name="Liu N."/>
            <person name="Kivenson V."/>
            <person name="Peng X."/>
            <person name="Cui Z."/>
            <person name="Lankiewicz T.S."/>
            <person name="Gosselin K.M."/>
            <person name="English C.J."/>
            <person name="Blair E.M."/>
            <person name="O'Malley M.A."/>
            <person name="Valentine D.L."/>
        </authorList>
    </citation>
    <scope>NUCLEOTIDE SEQUENCE [LARGE SCALE GENOMIC DNA]</scope>
    <source>
        <strain evidence="2 3">NLcol2</strain>
    </source>
</reference>
<proteinExistence type="inferred from homology"/>
<dbReference type="InterPro" id="IPR043132">
    <property type="entry name" value="BCAT-like_C"/>
</dbReference>
<dbReference type="InterPro" id="IPR043131">
    <property type="entry name" value="BCAT-like_N"/>
</dbReference>
<dbReference type="InterPro" id="IPR050571">
    <property type="entry name" value="Class-IV_PLP-Dep_Aminotrnsfr"/>
</dbReference>
<dbReference type="GO" id="GO:0008483">
    <property type="term" value="F:transaminase activity"/>
    <property type="evidence" value="ECO:0007669"/>
    <property type="project" value="UniProtKB-KW"/>
</dbReference>
<evidence type="ECO:0000256" key="1">
    <source>
        <dbReference type="ARBA" id="ARBA00009320"/>
    </source>
</evidence>
<gene>
    <name evidence="2" type="ORF">P9H32_17625</name>
</gene>
<evidence type="ECO:0000313" key="2">
    <source>
        <dbReference type="EMBL" id="MDZ8120452.1"/>
    </source>
</evidence>
<protein>
    <submittedName>
        <fullName evidence="2">Aminotransferase class IV</fullName>
    </submittedName>
</protein>
<comment type="caution">
    <text evidence="2">The sequence shown here is derived from an EMBL/GenBank/DDBJ whole genome shotgun (WGS) entry which is preliminary data.</text>
</comment>
<organism evidence="2 3">
    <name type="scientific">Pontiella agarivorans</name>
    <dbReference type="NCBI Taxonomy" id="3038953"/>
    <lineage>
        <taxon>Bacteria</taxon>
        <taxon>Pseudomonadati</taxon>
        <taxon>Kiritimatiellota</taxon>
        <taxon>Kiritimatiellia</taxon>
        <taxon>Kiritimatiellales</taxon>
        <taxon>Pontiellaceae</taxon>
        <taxon>Pontiella</taxon>
    </lineage>
</organism>